<comment type="caution">
    <text evidence="2">The sequence shown here is derived from an EMBL/GenBank/DDBJ whole genome shotgun (WGS) entry which is preliminary data.</text>
</comment>
<dbReference type="SUPFAM" id="SSF53254">
    <property type="entry name" value="Phosphoglycerate mutase-like"/>
    <property type="match status" value="1"/>
</dbReference>
<evidence type="ECO:0000256" key="1">
    <source>
        <dbReference type="ARBA" id="ARBA00022801"/>
    </source>
</evidence>
<organism evidence="2 3">
    <name type="scientific">Adhaeribacter rhizoryzae</name>
    <dbReference type="NCBI Taxonomy" id="2607907"/>
    <lineage>
        <taxon>Bacteria</taxon>
        <taxon>Pseudomonadati</taxon>
        <taxon>Bacteroidota</taxon>
        <taxon>Cytophagia</taxon>
        <taxon>Cytophagales</taxon>
        <taxon>Hymenobacteraceae</taxon>
        <taxon>Adhaeribacter</taxon>
    </lineage>
</organism>
<dbReference type="Gene3D" id="3.40.50.1240">
    <property type="entry name" value="Phosphoglycerate mutase-like"/>
    <property type="match status" value="1"/>
</dbReference>
<name>A0A5M6CZD9_9BACT</name>
<keyword evidence="1" id="KW-0378">Hydrolase</keyword>
<dbReference type="RefSeq" id="WP_150093066.1">
    <property type="nucleotide sequence ID" value="NZ_VWSF01000033.1"/>
</dbReference>
<sequence>MPKNLFLCRHAHTPEALKNQLDFDRALSPTGVQEATKAGFFIKAFGLIIDEIICSAAVRTRQTAYKIAEVLSYEQSKLKSSQELYNSSAAYILHEIASLPESAQTVIIVSHNPAVSQVVSKLINSKVYVPTGGCNYFISEATEWALVEHEPFKLHLNY</sequence>
<keyword evidence="3" id="KW-1185">Reference proteome</keyword>
<dbReference type="Pfam" id="PF00300">
    <property type="entry name" value="His_Phos_1"/>
    <property type="match status" value="1"/>
</dbReference>
<protein>
    <recommendedName>
        <fullName evidence="4">Histidine phosphatase family protein</fullName>
    </recommendedName>
</protein>
<dbReference type="PANTHER" id="PTHR20935:SF1">
    <property type="entry name" value="SLL1549 PROTEIN"/>
    <property type="match status" value="1"/>
</dbReference>
<accession>A0A5M6CZD9</accession>
<dbReference type="GO" id="GO:0016787">
    <property type="term" value="F:hydrolase activity"/>
    <property type="evidence" value="ECO:0007669"/>
    <property type="project" value="UniProtKB-KW"/>
</dbReference>
<reference evidence="2 3" key="1">
    <citation type="submission" date="2019-09" db="EMBL/GenBank/DDBJ databases">
        <title>Genome sequence and assembly of Adhaeribacter sp.</title>
        <authorList>
            <person name="Chhetri G."/>
        </authorList>
    </citation>
    <scope>NUCLEOTIDE SEQUENCE [LARGE SCALE GENOMIC DNA]</scope>
    <source>
        <strain evidence="2 3">DK36</strain>
    </source>
</reference>
<dbReference type="InterPro" id="IPR051021">
    <property type="entry name" value="Mito_Ser/Thr_phosphatase"/>
</dbReference>
<dbReference type="CDD" id="cd07067">
    <property type="entry name" value="HP_PGM_like"/>
    <property type="match status" value="1"/>
</dbReference>
<dbReference type="InterPro" id="IPR013078">
    <property type="entry name" value="His_Pase_superF_clade-1"/>
</dbReference>
<dbReference type="InterPro" id="IPR029033">
    <property type="entry name" value="His_PPase_superfam"/>
</dbReference>
<dbReference type="Proteomes" id="UP000323426">
    <property type="component" value="Unassembled WGS sequence"/>
</dbReference>
<gene>
    <name evidence="2" type="ORF">F0145_24575</name>
</gene>
<dbReference type="SMART" id="SM00855">
    <property type="entry name" value="PGAM"/>
    <property type="match status" value="1"/>
</dbReference>
<dbReference type="EMBL" id="VWSF01000033">
    <property type="protein sequence ID" value="KAA5539382.1"/>
    <property type="molecule type" value="Genomic_DNA"/>
</dbReference>
<evidence type="ECO:0000313" key="2">
    <source>
        <dbReference type="EMBL" id="KAA5539382.1"/>
    </source>
</evidence>
<dbReference type="PANTHER" id="PTHR20935">
    <property type="entry name" value="PHOSPHOGLYCERATE MUTASE-RELATED"/>
    <property type="match status" value="1"/>
</dbReference>
<evidence type="ECO:0000313" key="3">
    <source>
        <dbReference type="Proteomes" id="UP000323426"/>
    </source>
</evidence>
<dbReference type="AlphaFoldDB" id="A0A5M6CZD9"/>
<proteinExistence type="predicted"/>
<evidence type="ECO:0008006" key="4">
    <source>
        <dbReference type="Google" id="ProtNLM"/>
    </source>
</evidence>